<feature type="compositionally biased region" description="Basic residues" evidence="6">
    <location>
        <begin position="430"/>
        <end position="439"/>
    </location>
</feature>
<evidence type="ECO:0000256" key="6">
    <source>
        <dbReference type="SAM" id="MobiDB-lite"/>
    </source>
</evidence>
<keyword evidence="4" id="KW-0391">Immunity</keyword>
<dbReference type="PANTHER" id="PTHR46985">
    <property type="entry name" value="NACHT, LRR AND PYD DOMAINS-CONTAINING PROTEIN 1"/>
    <property type="match status" value="1"/>
</dbReference>
<reference evidence="8" key="1">
    <citation type="submission" date="2025-08" db="UniProtKB">
        <authorList>
            <consortium name="RefSeq"/>
        </authorList>
    </citation>
    <scope>IDENTIFICATION</scope>
    <source>
        <tissue evidence="8">Muscle</tissue>
    </source>
</reference>
<dbReference type="Pfam" id="PF23679">
    <property type="entry name" value="UPA-FIIND"/>
    <property type="match status" value="1"/>
</dbReference>
<dbReference type="RefSeq" id="XP_042617341.1">
    <property type="nucleotide sequence ID" value="XM_042761407.1"/>
</dbReference>
<keyword evidence="2" id="KW-0963">Cytoplasm</keyword>
<dbReference type="Pfam" id="PF13553">
    <property type="entry name" value="FIIND"/>
    <property type="match status" value="1"/>
</dbReference>
<dbReference type="OrthoDB" id="8869108at2759"/>
<keyword evidence="3" id="KW-0399">Innate immunity</keyword>
<evidence type="ECO:0000313" key="8">
    <source>
        <dbReference type="RefSeq" id="XP_042617341.1"/>
    </source>
</evidence>
<gene>
    <name evidence="8" type="primary">LOC109053517</name>
</gene>
<evidence type="ECO:0000259" key="7">
    <source>
        <dbReference type="PROSITE" id="PS51830"/>
    </source>
</evidence>
<keyword evidence="5" id="KW-0175">Coiled coil</keyword>
<evidence type="ECO:0000256" key="2">
    <source>
        <dbReference type="ARBA" id="ARBA00022490"/>
    </source>
</evidence>
<dbReference type="AlphaFoldDB" id="A0A9Q9YBW3"/>
<sequence length="557" mass="62851">MAKPKNIKSCKKLEQLLNEYAEQIQELCRLNDICPKGNKGQKKRIKDAAKELRELMETEDQSFDVSSILSNIESATEMIKKTIEELESDSDPVQPCNVRSMPRVLCDTKKKMIASGAVKHDHTIMRFMKDLKTNQKPFPAIQKLFQEETSYKLRNAYNKMGIDTKGCETCELEDDSEWEVEKPSEVTADANIKYSVSSSAGQHECSETGLRWRSDSDVSLEYRIIDWESLHEDIMKNYKPCGPLMDITVTSGTLEEIHLPHFICVDSVSSSDDAVKALHVNGSEASLERCELTRFHAKLLNPTFSLLGVIAHLHQYFTMKFHCETLIYRNKIAALNLHVYLILQDEKLKKDVKEKEKHNMEIVKPSPDEALKIDDCYTLKTSCDSKIKPQVLVKSLPLKLPNAPKIVRQHKGPALEPVKQNSPKLDQRGHRGPQVHPKGHSTADLHPKDHRTPDLHRRGHSSPELYPSDDSTPELYPRGHSSPELFPSDDSTPELYPRGHSTPELYPNAIAVLNPTQEASTVISSIQLSTIAPSYLQAGTPSLNAVHRGTSALRFIH</sequence>
<evidence type="ECO:0000256" key="3">
    <source>
        <dbReference type="ARBA" id="ARBA00022588"/>
    </source>
</evidence>
<dbReference type="InterPro" id="IPR051249">
    <property type="entry name" value="NLRP_Inflammasome"/>
</dbReference>
<dbReference type="PROSITE" id="PS51830">
    <property type="entry name" value="FIIND"/>
    <property type="match status" value="1"/>
</dbReference>
<feature type="domain" description="FIIND" evidence="7">
    <location>
        <begin position="174"/>
        <end position="455"/>
    </location>
</feature>
<dbReference type="PANTHER" id="PTHR46985:SF2">
    <property type="entry name" value="APOPTOSIS-ASSOCIATED SPECK-LIKE PROTEIN CONTAINING A CARD"/>
    <property type="match status" value="1"/>
</dbReference>
<evidence type="ECO:0000256" key="1">
    <source>
        <dbReference type="ARBA" id="ARBA00004514"/>
    </source>
</evidence>
<organism evidence="8">
    <name type="scientific">Cyprinus carpio</name>
    <name type="common">Common carp</name>
    <dbReference type="NCBI Taxonomy" id="7962"/>
    <lineage>
        <taxon>Eukaryota</taxon>
        <taxon>Metazoa</taxon>
        <taxon>Chordata</taxon>
        <taxon>Craniata</taxon>
        <taxon>Vertebrata</taxon>
        <taxon>Euteleostomi</taxon>
        <taxon>Actinopterygii</taxon>
        <taxon>Neopterygii</taxon>
        <taxon>Teleostei</taxon>
        <taxon>Ostariophysi</taxon>
        <taxon>Cypriniformes</taxon>
        <taxon>Cyprinidae</taxon>
        <taxon>Cyprininae</taxon>
        <taxon>Cyprinus</taxon>
    </lineage>
</organism>
<evidence type="ECO:0000256" key="4">
    <source>
        <dbReference type="ARBA" id="ARBA00022859"/>
    </source>
</evidence>
<proteinExistence type="predicted"/>
<dbReference type="InterPro" id="IPR025307">
    <property type="entry name" value="FIIND_dom"/>
</dbReference>
<evidence type="ECO:0000256" key="5">
    <source>
        <dbReference type="SAM" id="Coils"/>
    </source>
</evidence>
<accession>A0A9Q9YBW3</accession>
<dbReference type="GO" id="GO:0045087">
    <property type="term" value="P:innate immune response"/>
    <property type="evidence" value="ECO:0007669"/>
    <property type="project" value="UniProtKB-KW"/>
</dbReference>
<dbReference type="GeneID" id="109053517"/>
<dbReference type="KEGG" id="ccar:109053517"/>
<protein>
    <submittedName>
        <fullName evidence="8">Uncharacterized protein LOC109053517</fullName>
    </submittedName>
</protein>
<dbReference type="GO" id="GO:0005829">
    <property type="term" value="C:cytosol"/>
    <property type="evidence" value="ECO:0007669"/>
    <property type="project" value="UniProtKB-SubCell"/>
</dbReference>
<dbReference type="Proteomes" id="UP001155660">
    <property type="component" value="Chromosome A7"/>
</dbReference>
<name>A0A9Q9YBW3_CYPCA</name>
<feature type="compositionally biased region" description="Basic and acidic residues" evidence="6">
    <location>
        <begin position="441"/>
        <end position="456"/>
    </location>
</feature>
<comment type="subcellular location">
    <subcellularLocation>
        <location evidence="1">Cytoplasm</location>
        <location evidence="1">Cytosol</location>
    </subcellularLocation>
</comment>
<feature type="region of interest" description="Disordered" evidence="6">
    <location>
        <begin position="407"/>
        <end position="502"/>
    </location>
</feature>
<feature type="coiled-coil region" evidence="5">
    <location>
        <begin position="10"/>
        <end position="89"/>
    </location>
</feature>